<dbReference type="EMBL" id="KQ474081">
    <property type="protein sequence ID" value="KPV73896.1"/>
    <property type="molecule type" value="Genomic_DNA"/>
</dbReference>
<sequence length="683" mass="75405">MRLHTVALAATLATSSPLVALAAALQLPFAPPSSLADSSRALQQPDSTPPVDYPYRQLPWGEVNVLATTDTHGWLLGHQRNEPSFSGDWGDYYSFVQRMKEEARRRGVDLLLVDAGDRVDGNGLVDAEPSPHPKGYTALEIFSRVPYDVVTTGNHELYKYPVASYVSTVMHDKFGDRWVVSNVNITAHDDVSGREVERLLGNRMRRFETEQGREVVAFGPLFDFKAHAAGLAVQAPSRMVKEPWFREAIATAPDIFLLVGHMSLRTEPDSEWSAVVRAIREVHPTVPVLVFGGHHHIRDCVQEDECSMSLAAGRYFETVGFMSASGLNDSSKPPTFKRRYIDQNRNSYEYHVGKGFDTPEGKAITKELSETARRFNLTEQFGVAPQDYFLHRFPHTDRRSIFRLLTESVLPQLITRPDRPAAPYLVLNTGSIRFDLFKGPFTRGDQWQILPFANNFLFLPSVPRARAAKLLHHLNVVGEHRLASTASALTSALTSASAPETDEERAWLAQQSADVRLAADAAALEHAHRRASSPPLSPSSSSSSAHDDGRWRIRRASEGYVTRDACGGSDPVEQLGDDTLHRSYRSARQPIFVSTALPGASSIGAEAGGEAAAAASAQEEESGPEPGVDVVFFDFIAIDVVRGLNALGGKEDGGRYRLDEVERYVEWVSANTLLEEYAKRAWS</sequence>
<proteinExistence type="predicted"/>
<feature type="domain" description="Putative 5'-nucleotidase C-terminal" evidence="4">
    <location>
        <begin position="387"/>
        <end position="640"/>
    </location>
</feature>
<evidence type="ECO:0000313" key="5">
    <source>
        <dbReference type="EMBL" id="KPV73896.1"/>
    </source>
</evidence>
<evidence type="ECO:0000259" key="4">
    <source>
        <dbReference type="Pfam" id="PF21953"/>
    </source>
</evidence>
<feature type="domain" description="Calcineurin-like phosphoesterase" evidence="3">
    <location>
        <begin position="64"/>
        <end position="297"/>
    </location>
</feature>
<evidence type="ECO:0000256" key="1">
    <source>
        <dbReference type="SAM" id="MobiDB-lite"/>
    </source>
</evidence>
<evidence type="ECO:0000259" key="3">
    <source>
        <dbReference type="Pfam" id="PF00149"/>
    </source>
</evidence>
<dbReference type="InterPro" id="IPR014485">
    <property type="entry name" value="Pesterase_C1039"/>
</dbReference>
<dbReference type="PANTHER" id="PTHR11575">
    <property type="entry name" value="5'-NUCLEOTIDASE-RELATED"/>
    <property type="match status" value="1"/>
</dbReference>
<dbReference type="SUPFAM" id="SSF55816">
    <property type="entry name" value="5'-nucleotidase (syn. UDP-sugar hydrolase), C-terminal domain"/>
    <property type="match status" value="1"/>
</dbReference>
<dbReference type="Gene3D" id="3.90.780.10">
    <property type="entry name" value="5'-Nucleotidase, C-terminal domain"/>
    <property type="match status" value="1"/>
</dbReference>
<name>A0A0P9IVX9_RHOGW</name>
<dbReference type="Pfam" id="PF21953">
    <property type="entry name" value="NadN_nucleosid_C"/>
    <property type="match status" value="1"/>
</dbReference>
<feature type="signal peptide" evidence="2">
    <location>
        <begin position="1"/>
        <end position="24"/>
    </location>
</feature>
<dbReference type="STRING" id="578459.A0A0P9IVX9"/>
<feature type="chain" id="PRO_5006159736" evidence="2">
    <location>
        <begin position="25"/>
        <end position="683"/>
    </location>
</feature>
<protein>
    <submittedName>
        <fullName evidence="5">Uncharacterized protein</fullName>
    </submittedName>
</protein>
<keyword evidence="6" id="KW-1185">Reference proteome</keyword>
<dbReference type="Proteomes" id="UP000053890">
    <property type="component" value="Unassembled WGS sequence"/>
</dbReference>
<feature type="region of interest" description="Disordered" evidence="1">
    <location>
        <begin position="524"/>
        <end position="549"/>
    </location>
</feature>
<dbReference type="PANTHER" id="PTHR11575:SF22">
    <property type="entry name" value="ADL392WP"/>
    <property type="match status" value="1"/>
</dbReference>
<dbReference type="GO" id="GO:0005829">
    <property type="term" value="C:cytosol"/>
    <property type="evidence" value="ECO:0007669"/>
    <property type="project" value="TreeGrafter"/>
</dbReference>
<dbReference type="Pfam" id="PF00149">
    <property type="entry name" value="Metallophos"/>
    <property type="match status" value="1"/>
</dbReference>
<reference evidence="5 6" key="1">
    <citation type="journal article" date="2015" name="Front. Microbiol.">
        <title>Genome sequence of the plant growth promoting endophytic yeast Rhodotorula graminis WP1.</title>
        <authorList>
            <person name="Firrincieli A."/>
            <person name="Otillar R."/>
            <person name="Salamov A."/>
            <person name="Schmutz J."/>
            <person name="Khan Z."/>
            <person name="Redman R.S."/>
            <person name="Fleck N.D."/>
            <person name="Lindquist E."/>
            <person name="Grigoriev I.V."/>
            <person name="Doty S.L."/>
        </authorList>
    </citation>
    <scope>NUCLEOTIDE SEQUENCE [LARGE SCALE GENOMIC DNA]</scope>
    <source>
        <strain evidence="5 6">WP1</strain>
    </source>
</reference>
<dbReference type="InterPro" id="IPR006179">
    <property type="entry name" value="5_nucleotidase/apyrase"/>
</dbReference>
<dbReference type="Gene3D" id="3.60.21.10">
    <property type="match status" value="1"/>
</dbReference>
<keyword evidence="2" id="KW-0732">Signal</keyword>
<dbReference type="InterPro" id="IPR004843">
    <property type="entry name" value="Calcineurin-like_PHP"/>
</dbReference>
<organism evidence="5 6">
    <name type="scientific">Rhodotorula graminis (strain WP1)</name>
    <dbReference type="NCBI Taxonomy" id="578459"/>
    <lineage>
        <taxon>Eukaryota</taxon>
        <taxon>Fungi</taxon>
        <taxon>Dikarya</taxon>
        <taxon>Basidiomycota</taxon>
        <taxon>Pucciniomycotina</taxon>
        <taxon>Microbotryomycetes</taxon>
        <taxon>Sporidiobolales</taxon>
        <taxon>Sporidiobolaceae</taxon>
        <taxon>Rhodotorula</taxon>
    </lineage>
</organism>
<dbReference type="AlphaFoldDB" id="A0A0P9IVX9"/>
<dbReference type="InterPro" id="IPR053828">
    <property type="entry name" value="Nucleosidase_C"/>
</dbReference>
<dbReference type="InterPro" id="IPR029052">
    <property type="entry name" value="Metallo-depent_PP-like"/>
</dbReference>
<accession>A0A0P9IVX9</accession>
<dbReference type="GeneID" id="28977785"/>
<evidence type="ECO:0000256" key="2">
    <source>
        <dbReference type="SAM" id="SignalP"/>
    </source>
</evidence>
<dbReference type="SUPFAM" id="SSF56300">
    <property type="entry name" value="Metallo-dependent phosphatases"/>
    <property type="match status" value="1"/>
</dbReference>
<dbReference type="GO" id="GO:0016787">
    <property type="term" value="F:hydrolase activity"/>
    <property type="evidence" value="ECO:0007669"/>
    <property type="project" value="InterPro"/>
</dbReference>
<feature type="compositionally biased region" description="Low complexity" evidence="1">
    <location>
        <begin position="532"/>
        <end position="544"/>
    </location>
</feature>
<dbReference type="GO" id="GO:0009166">
    <property type="term" value="P:nucleotide catabolic process"/>
    <property type="evidence" value="ECO:0007669"/>
    <property type="project" value="InterPro"/>
</dbReference>
<dbReference type="RefSeq" id="XP_018269945.1">
    <property type="nucleotide sequence ID" value="XM_018417337.1"/>
</dbReference>
<evidence type="ECO:0000313" key="6">
    <source>
        <dbReference type="Proteomes" id="UP000053890"/>
    </source>
</evidence>
<dbReference type="InterPro" id="IPR036907">
    <property type="entry name" value="5'-Nucleotdase_C_sf"/>
</dbReference>
<dbReference type="OMA" id="GQVNILH"/>
<dbReference type="OrthoDB" id="7722975at2759"/>
<dbReference type="PIRSF" id="PIRSF017316">
    <property type="entry name" value="Pesterase_C1039"/>
    <property type="match status" value="1"/>
</dbReference>
<gene>
    <name evidence="5" type="ORF">RHOBADRAFT_54484</name>
</gene>